<sequence>MTLDVSTDKEYIYNYLSDENGKSIRLLTILPGAAADPVFVKIEEFHLDEDWDLVVDYVALSYTWDSPGAEKRVHIGEHGEEGFMLVRPNVDSALRKLRSSADEEHHVVWIDAICIDQNDDDEKMKQVAMMGEIYSKARGTVIWLGDADDRTELGLRACDVLAKAYWKMTYGDEMDEDAAGSGTDSWETESTDSMDIVGMNATKTVKAILGDSNRSRPTSKAKGKKRKREDDAEKERRRIREDDLSSLL</sequence>
<protein>
    <submittedName>
        <fullName evidence="3">Heterokaryon incompatibility protein 6, OR allele</fullName>
    </submittedName>
</protein>
<dbReference type="PANTHER" id="PTHR24148">
    <property type="entry name" value="ANKYRIN REPEAT DOMAIN-CONTAINING PROTEIN 39 HOMOLOG-RELATED"/>
    <property type="match status" value="1"/>
</dbReference>
<proteinExistence type="predicted"/>
<reference evidence="3" key="1">
    <citation type="submission" date="2020-04" db="EMBL/GenBank/DDBJ databases">
        <title>Draft genome resource of the tomato pathogen Pseudocercospora fuligena.</title>
        <authorList>
            <person name="Zaccaron A."/>
        </authorList>
    </citation>
    <scope>NUCLEOTIDE SEQUENCE</scope>
    <source>
        <strain evidence="3">PF001</strain>
    </source>
</reference>
<accession>A0A8H6RP83</accession>
<feature type="domain" description="Heterokaryon incompatibility" evidence="2">
    <location>
        <begin position="57"/>
        <end position="171"/>
    </location>
</feature>
<evidence type="ECO:0000313" key="3">
    <source>
        <dbReference type="EMBL" id="KAF7193731.1"/>
    </source>
</evidence>
<organism evidence="3 4">
    <name type="scientific">Pseudocercospora fuligena</name>
    <dbReference type="NCBI Taxonomy" id="685502"/>
    <lineage>
        <taxon>Eukaryota</taxon>
        <taxon>Fungi</taxon>
        <taxon>Dikarya</taxon>
        <taxon>Ascomycota</taxon>
        <taxon>Pezizomycotina</taxon>
        <taxon>Dothideomycetes</taxon>
        <taxon>Dothideomycetidae</taxon>
        <taxon>Mycosphaerellales</taxon>
        <taxon>Mycosphaerellaceae</taxon>
        <taxon>Pseudocercospora</taxon>
    </lineage>
</organism>
<comment type="caution">
    <text evidence="3">The sequence shown here is derived from an EMBL/GenBank/DDBJ whole genome shotgun (WGS) entry which is preliminary data.</text>
</comment>
<dbReference type="EMBL" id="JABCIY010000075">
    <property type="protein sequence ID" value="KAF7193731.1"/>
    <property type="molecule type" value="Genomic_DNA"/>
</dbReference>
<evidence type="ECO:0000313" key="4">
    <source>
        <dbReference type="Proteomes" id="UP000660729"/>
    </source>
</evidence>
<evidence type="ECO:0000256" key="1">
    <source>
        <dbReference type="SAM" id="MobiDB-lite"/>
    </source>
</evidence>
<dbReference type="AlphaFoldDB" id="A0A8H6RP83"/>
<keyword evidence="4" id="KW-1185">Reference proteome</keyword>
<dbReference type="InterPro" id="IPR010730">
    <property type="entry name" value="HET"/>
</dbReference>
<feature type="compositionally biased region" description="Basic residues" evidence="1">
    <location>
        <begin position="217"/>
        <end position="227"/>
    </location>
</feature>
<feature type="region of interest" description="Disordered" evidence="1">
    <location>
        <begin position="176"/>
        <end position="248"/>
    </location>
</feature>
<dbReference type="PANTHER" id="PTHR24148:SF73">
    <property type="entry name" value="HET DOMAIN PROTEIN (AFU_ORTHOLOGUE AFUA_8G01020)"/>
    <property type="match status" value="1"/>
</dbReference>
<dbReference type="OrthoDB" id="194358at2759"/>
<dbReference type="Pfam" id="PF06985">
    <property type="entry name" value="HET"/>
    <property type="match status" value="1"/>
</dbReference>
<feature type="compositionally biased region" description="Basic and acidic residues" evidence="1">
    <location>
        <begin position="228"/>
        <end position="248"/>
    </location>
</feature>
<dbReference type="Proteomes" id="UP000660729">
    <property type="component" value="Unassembled WGS sequence"/>
</dbReference>
<name>A0A8H6RP83_9PEZI</name>
<dbReference type="InterPro" id="IPR052895">
    <property type="entry name" value="HetReg/Transcr_Mod"/>
</dbReference>
<gene>
    <name evidence="3" type="ORF">HII31_04933</name>
</gene>
<evidence type="ECO:0000259" key="2">
    <source>
        <dbReference type="Pfam" id="PF06985"/>
    </source>
</evidence>